<feature type="transmembrane region" description="Helical" evidence="1">
    <location>
        <begin position="72"/>
        <end position="93"/>
    </location>
</feature>
<keyword evidence="1" id="KW-0472">Membrane</keyword>
<proteinExistence type="predicted"/>
<name>A0A8S9ZWF5_9BILA</name>
<dbReference type="EMBL" id="JABEBT010000018">
    <property type="protein sequence ID" value="KAF7637601.1"/>
    <property type="molecule type" value="Genomic_DNA"/>
</dbReference>
<keyword evidence="3" id="KW-1185">Reference proteome</keyword>
<protein>
    <submittedName>
        <fullName evidence="2">Uncharacterized protein</fullName>
    </submittedName>
</protein>
<evidence type="ECO:0000256" key="1">
    <source>
        <dbReference type="SAM" id="Phobius"/>
    </source>
</evidence>
<organism evidence="2 3">
    <name type="scientific">Meloidogyne graminicola</name>
    <dbReference type="NCBI Taxonomy" id="189291"/>
    <lineage>
        <taxon>Eukaryota</taxon>
        <taxon>Metazoa</taxon>
        <taxon>Ecdysozoa</taxon>
        <taxon>Nematoda</taxon>
        <taxon>Chromadorea</taxon>
        <taxon>Rhabditida</taxon>
        <taxon>Tylenchina</taxon>
        <taxon>Tylenchomorpha</taxon>
        <taxon>Tylenchoidea</taxon>
        <taxon>Meloidogynidae</taxon>
        <taxon>Meloidogyninae</taxon>
        <taxon>Meloidogyne</taxon>
    </lineage>
</organism>
<evidence type="ECO:0000313" key="2">
    <source>
        <dbReference type="EMBL" id="KAF7637601.1"/>
    </source>
</evidence>
<gene>
    <name evidence="2" type="ORF">Mgra_00002858</name>
</gene>
<keyword evidence="1" id="KW-1133">Transmembrane helix</keyword>
<feature type="transmembrane region" description="Helical" evidence="1">
    <location>
        <begin position="39"/>
        <end position="57"/>
    </location>
</feature>
<comment type="caution">
    <text evidence="2">The sequence shown here is derived from an EMBL/GenBank/DDBJ whole genome shotgun (WGS) entry which is preliminary data.</text>
</comment>
<sequence>MFIINKINCLITLNKKKNIISSNIIKELTKYNAGFFNKFMLFFFFFIFYKRIIIYYINFTLKTISFSFNKNYLLLFIPFYIKVIYCGCVNCTGRKQQNSPPRREQQPLLHSQRRLGLGQSSTSQSSSNLGSTSNPVYIFNKLLEEEDIEEFINNKRIVKIPLINYQTFEKQEILVLKNIYSYGAINVNFAKFPNNALEIFIYLTNIKNEDQNNLNLFNRIITMRGHKIIGKNDKKIQRMLLEGGNKTLEEYFLNMNDRRPSIMKNILYQMAITVEQFHTCYTFKY</sequence>
<dbReference type="AlphaFoldDB" id="A0A8S9ZWF5"/>
<dbReference type="OrthoDB" id="5906386at2759"/>
<keyword evidence="1" id="KW-0812">Transmembrane</keyword>
<dbReference type="Proteomes" id="UP000605970">
    <property type="component" value="Unassembled WGS sequence"/>
</dbReference>
<evidence type="ECO:0000313" key="3">
    <source>
        <dbReference type="Proteomes" id="UP000605970"/>
    </source>
</evidence>
<reference evidence="2" key="1">
    <citation type="journal article" date="2020" name="Ecol. Evol.">
        <title>Genome structure and content of the rice root-knot nematode (Meloidogyne graminicola).</title>
        <authorList>
            <person name="Phan N.T."/>
            <person name="Danchin E.G.J."/>
            <person name="Klopp C."/>
            <person name="Perfus-Barbeoch L."/>
            <person name="Kozlowski D.K."/>
            <person name="Koutsovoulos G.D."/>
            <person name="Lopez-Roques C."/>
            <person name="Bouchez O."/>
            <person name="Zahm M."/>
            <person name="Besnard G."/>
            <person name="Bellafiore S."/>
        </authorList>
    </citation>
    <scope>NUCLEOTIDE SEQUENCE</scope>
    <source>
        <strain evidence="2">VN-18</strain>
    </source>
</reference>
<accession>A0A8S9ZWF5</accession>